<dbReference type="AlphaFoldDB" id="A0AA51X639"/>
<reference evidence="1 2" key="1">
    <citation type="submission" date="2023-08" db="EMBL/GenBank/DDBJ databases">
        <title>Pleionea litopenaei sp. nov., isolated from stomach of juvenile Litopenaeus vannamei.</title>
        <authorList>
            <person name="Rho A.M."/>
            <person name="Hwang C.Y."/>
        </authorList>
    </citation>
    <scope>NUCLEOTIDE SEQUENCE [LARGE SCALE GENOMIC DNA]</scope>
    <source>
        <strain evidence="1 2">HL-JVS1</strain>
    </source>
</reference>
<keyword evidence="2" id="KW-1185">Reference proteome</keyword>
<gene>
    <name evidence="1" type="ORF">Q9312_10735</name>
</gene>
<protein>
    <submittedName>
        <fullName evidence="1">Uncharacterized protein</fullName>
    </submittedName>
</protein>
<dbReference type="RefSeq" id="WP_309200843.1">
    <property type="nucleotide sequence ID" value="NZ_CP133548.1"/>
</dbReference>
<sequence>MMSKDLEKLLKSHQNLIQSDFKKVVSHVQRENDGWILNTIMLEGYEVPFQYKRQKRYRNLTGQRVNLTYYPAQQQVAGFEMEIMKVVRVKVS</sequence>
<evidence type="ECO:0000313" key="1">
    <source>
        <dbReference type="EMBL" id="WMS85690.1"/>
    </source>
</evidence>
<evidence type="ECO:0000313" key="2">
    <source>
        <dbReference type="Proteomes" id="UP001239782"/>
    </source>
</evidence>
<dbReference type="EMBL" id="CP133548">
    <property type="protein sequence ID" value="WMS85690.1"/>
    <property type="molecule type" value="Genomic_DNA"/>
</dbReference>
<organism evidence="1 2">
    <name type="scientific">Pleionea litopenaei</name>
    <dbReference type="NCBI Taxonomy" id="3070815"/>
    <lineage>
        <taxon>Bacteria</taxon>
        <taxon>Pseudomonadati</taxon>
        <taxon>Pseudomonadota</taxon>
        <taxon>Gammaproteobacteria</taxon>
        <taxon>Oceanospirillales</taxon>
        <taxon>Pleioneaceae</taxon>
        <taxon>Pleionea</taxon>
    </lineage>
</organism>
<accession>A0AA51X639</accession>
<dbReference type="Proteomes" id="UP001239782">
    <property type="component" value="Chromosome"/>
</dbReference>
<name>A0AA51X639_9GAMM</name>
<proteinExistence type="predicted"/>
<dbReference type="KEGG" id="plei:Q9312_10735"/>